<keyword evidence="3 6" id="KW-0479">Metal-binding</keyword>
<dbReference type="AlphaFoldDB" id="A0A2S2CSW4"/>
<dbReference type="Proteomes" id="UP000245629">
    <property type="component" value="Chromosome 2"/>
</dbReference>
<dbReference type="GO" id="GO:0000287">
    <property type="term" value="F:magnesium ion binding"/>
    <property type="evidence" value="ECO:0007669"/>
    <property type="project" value="TreeGrafter"/>
</dbReference>
<keyword evidence="4 6" id="KW-0460">Magnesium</keyword>
<dbReference type="EMBL" id="CP029353">
    <property type="protein sequence ID" value="AWK87613.1"/>
    <property type="molecule type" value="Genomic_DNA"/>
</dbReference>
<evidence type="ECO:0000256" key="6">
    <source>
        <dbReference type="PIRSR" id="PIRSR015582-2"/>
    </source>
</evidence>
<protein>
    <submittedName>
        <fullName evidence="8">CoA ester lyase</fullName>
    </submittedName>
</protein>
<feature type="binding site" evidence="6">
    <location>
        <position position="128"/>
    </location>
    <ligand>
        <name>Mg(2+)</name>
        <dbReference type="ChEBI" id="CHEBI:18420"/>
    </ligand>
</feature>
<dbReference type="InterPro" id="IPR005000">
    <property type="entry name" value="Aldolase/citrate-lyase_domain"/>
</dbReference>
<sequence>MAQTVRPRRSVLYMPGSNARALEKGRSLPADGLILDLEDAVAPDAKAAARTTIREAIAAGGYGGRELVIRSNGLNTPWGYDDLVMAAASGADAVLLPKVESADMVRQAEAVLRAAGAPDGQRLWCMMETPLGILNAREIAAASPRLGALVLGTSDLAKDLHAAHTPDRLPMITSLGLCLLAARAYGLAVLDGVHLDLNDDEGFAASCRQGRELGFDGKTLIHPKTIAACNAAYAPAAEEVDHARRIIAAHAEAVARDQGVVLVDGRLVENLHVENARRLVALAEAIAALEAGA</sequence>
<comment type="cofactor">
    <cofactor evidence="1">
        <name>Mg(2+)</name>
        <dbReference type="ChEBI" id="CHEBI:18420"/>
    </cofactor>
</comment>
<evidence type="ECO:0000259" key="7">
    <source>
        <dbReference type="Pfam" id="PF03328"/>
    </source>
</evidence>
<evidence type="ECO:0000313" key="9">
    <source>
        <dbReference type="Proteomes" id="UP000245629"/>
    </source>
</evidence>
<dbReference type="InterPro" id="IPR040442">
    <property type="entry name" value="Pyrv_kinase-like_dom_sf"/>
</dbReference>
<dbReference type="PANTHER" id="PTHR32308">
    <property type="entry name" value="LYASE BETA SUBUNIT, PUTATIVE (AFU_ORTHOLOGUE AFUA_4G13030)-RELATED"/>
    <property type="match status" value="1"/>
</dbReference>
<accession>A0A2S2CSW4</accession>
<name>A0A2S2CSW4_9PROT</name>
<evidence type="ECO:0000256" key="1">
    <source>
        <dbReference type="ARBA" id="ARBA00001946"/>
    </source>
</evidence>
<evidence type="ECO:0000256" key="3">
    <source>
        <dbReference type="ARBA" id="ARBA00022723"/>
    </source>
</evidence>
<dbReference type="KEGG" id="azz:DEW08_16560"/>
<dbReference type="Pfam" id="PF03328">
    <property type="entry name" value="HpcH_HpaI"/>
    <property type="match status" value="1"/>
</dbReference>
<dbReference type="OrthoDB" id="9800547at2"/>
<dbReference type="GO" id="GO:0006107">
    <property type="term" value="P:oxaloacetate metabolic process"/>
    <property type="evidence" value="ECO:0007669"/>
    <property type="project" value="TreeGrafter"/>
</dbReference>
<dbReference type="InterPro" id="IPR011206">
    <property type="entry name" value="Citrate_lyase_beta/mcl1/mcl2"/>
</dbReference>
<feature type="binding site" evidence="5">
    <location>
        <position position="128"/>
    </location>
    <ligand>
        <name>substrate</name>
    </ligand>
</feature>
<dbReference type="GO" id="GO:0016829">
    <property type="term" value="F:lyase activity"/>
    <property type="evidence" value="ECO:0007669"/>
    <property type="project" value="UniProtKB-KW"/>
</dbReference>
<keyword evidence="8" id="KW-0456">Lyase</keyword>
<comment type="similarity">
    <text evidence="2">Belongs to the HpcH/HpaI aldolase family.</text>
</comment>
<evidence type="ECO:0000256" key="5">
    <source>
        <dbReference type="PIRSR" id="PIRSR015582-1"/>
    </source>
</evidence>
<gene>
    <name evidence="8" type="ORF">DEW08_16560</name>
</gene>
<organism evidence="8 9">
    <name type="scientific">Azospirillum thermophilum</name>
    <dbReference type="NCBI Taxonomy" id="2202148"/>
    <lineage>
        <taxon>Bacteria</taxon>
        <taxon>Pseudomonadati</taxon>
        <taxon>Pseudomonadota</taxon>
        <taxon>Alphaproteobacteria</taxon>
        <taxon>Rhodospirillales</taxon>
        <taxon>Azospirillaceae</taxon>
        <taxon>Azospirillum</taxon>
    </lineage>
</organism>
<dbReference type="PIRSF" id="PIRSF015582">
    <property type="entry name" value="Cit_lyase_B"/>
    <property type="match status" value="1"/>
</dbReference>
<dbReference type="InterPro" id="IPR015813">
    <property type="entry name" value="Pyrv/PenolPyrv_kinase-like_dom"/>
</dbReference>
<proteinExistence type="inferred from homology"/>
<dbReference type="PANTHER" id="PTHR32308:SF10">
    <property type="entry name" value="CITRATE LYASE SUBUNIT BETA"/>
    <property type="match status" value="1"/>
</dbReference>
<feature type="binding site" evidence="6">
    <location>
        <position position="155"/>
    </location>
    <ligand>
        <name>Mg(2+)</name>
        <dbReference type="ChEBI" id="CHEBI:18420"/>
    </ligand>
</feature>
<dbReference type="Gene3D" id="3.20.20.60">
    <property type="entry name" value="Phosphoenolpyruvate-binding domains"/>
    <property type="match status" value="1"/>
</dbReference>
<dbReference type="RefSeq" id="WP_109328952.1">
    <property type="nucleotide sequence ID" value="NZ_CP029353.1"/>
</dbReference>
<dbReference type="SUPFAM" id="SSF51621">
    <property type="entry name" value="Phosphoenolpyruvate/pyruvate domain"/>
    <property type="match status" value="1"/>
</dbReference>
<evidence type="ECO:0000256" key="2">
    <source>
        <dbReference type="ARBA" id="ARBA00005568"/>
    </source>
</evidence>
<feature type="domain" description="HpcH/HpaI aldolase/citrate lyase" evidence="7">
    <location>
        <begin position="9"/>
        <end position="223"/>
    </location>
</feature>
<feature type="binding site" evidence="5">
    <location>
        <position position="70"/>
    </location>
    <ligand>
        <name>substrate</name>
    </ligand>
</feature>
<reference evidence="9" key="1">
    <citation type="submission" date="2018-05" db="EMBL/GenBank/DDBJ databases">
        <title>Azospirillum thermophila sp. nov., a novel isolated from hot spring.</title>
        <authorList>
            <person name="Zhao Z."/>
        </authorList>
    </citation>
    <scope>NUCLEOTIDE SEQUENCE [LARGE SCALE GENOMIC DNA]</scope>
    <source>
        <strain evidence="9">CFH 70021</strain>
    </source>
</reference>
<evidence type="ECO:0000256" key="4">
    <source>
        <dbReference type="ARBA" id="ARBA00022842"/>
    </source>
</evidence>
<keyword evidence="9" id="KW-1185">Reference proteome</keyword>
<evidence type="ECO:0000313" key="8">
    <source>
        <dbReference type="EMBL" id="AWK87613.1"/>
    </source>
</evidence>